<name>A0AAD8NU62_TARER</name>
<organism evidence="5 6">
    <name type="scientific">Tagetes erecta</name>
    <name type="common">African marigold</name>
    <dbReference type="NCBI Taxonomy" id="13708"/>
    <lineage>
        <taxon>Eukaryota</taxon>
        <taxon>Viridiplantae</taxon>
        <taxon>Streptophyta</taxon>
        <taxon>Embryophyta</taxon>
        <taxon>Tracheophyta</taxon>
        <taxon>Spermatophyta</taxon>
        <taxon>Magnoliopsida</taxon>
        <taxon>eudicotyledons</taxon>
        <taxon>Gunneridae</taxon>
        <taxon>Pentapetalae</taxon>
        <taxon>asterids</taxon>
        <taxon>campanulids</taxon>
        <taxon>Asterales</taxon>
        <taxon>Asteraceae</taxon>
        <taxon>Asteroideae</taxon>
        <taxon>Heliantheae alliance</taxon>
        <taxon>Tageteae</taxon>
        <taxon>Tagetes</taxon>
    </lineage>
</organism>
<comment type="subunit">
    <text evidence="4">Component of a multi-subunit COQ enzyme complex.</text>
</comment>
<feature type="binding site" evidence="4">
    <location>
        <position position="50"/>
    </location>
    <ligand>
        <name>S-adenosyl-L-methionine</name>
        <dbReference type="ChEBI" id="CHEBI:59789"/>
    </ligand>
</feature>
<evidence type="ECO:0000256" key="4">
    <source>
        <dbReference type="HAMAP-Rule" id="MF_03191"/>
    </source>
</evidence>
<comment type="pathway">
    <text evidence="4">Cofactor biosynthesis; ubiquinone biosynthesis.</text>
</comment>
<comment type="subcellular location">
    <subcellularLocation>
        <location evidence="4">Mitochondrion inner membrane</location>
        <topology evidence="4">Peripheral membrane protein</topology>
        <orientation evidence="4">Matrix side</orientation>
    </subcellularLocation>
</comment>
<comment type="caution">
    <text evidence="4">Lacks conserved residue(s) required for the propagation of feature annotation.</text>
</comment>
<comment type="catalytic activity">
    <reaction evidence="4">
        <text>a 2-methoxy-6-(all-trans-polyprenyl)benzene-1,4-diol + S-adenosyl-L-methionine = a 5-methoxy-2-methyl-3-(all-trans-polyprenyl)benzene-1,4-diol + S-adenosyl-L-homocysteine + H(+)</text>
        <dbReference type="Rhea" id="RHEA:28286"/>
        <dbReference type="Rhea" id="RHEA-COMP:10858"/>
        <dbReference type="Rhea" id="RHEA-COMP:10859"/>
        <dbReference type="ChEBI" id="CHEBI:15378"/>
        <dbReference type="ChEBI" id="CHEBI:57856"/>
        <dbReference type="ChEBI" id="CHEBI:59789"/>
        <dbReference type="ChEBI" id="CHEBI:84166"/>
        <dbReference type="ChEBI" id="CHEBI:84167"/>
        <dbReference type="EC" id="2.1.1.201"/>
    </reaction>
</comment>
<protein>
    <recommendedName>
        <fullName evidence="4">2-methoxy-6-polyprenyl-1,4-benzoquinol methylase, mitochondrial</fullName>
        <ecNumber evidence="4">2.1.1.201</ecNumber>
    </recommendedName>
    <alternativeName>
        <fullName evidence="4">Ubiquinone biosynthesis methyltransferase COQ5</fullName>
    </alternativeName>
</protein>
<comment type="function">
    <text evidence="4">Methyltransferase required for the conversion of 2-polyprenyl-6-methoxy-1,4-benzoquinol (DDMQH2) to 2-polyprenyl-3-methyl-6-methoxy-1,4-benzoquinol (DMQH2).</text>
</comment>
<gene>
    <name evidence="4" type="primary">COQ5</name>
    <name evidence="5" type="ORF">QVD17_22796</name>
</gene>
<dbReference type="InterPro" id="IPR004033">
    <property type="entry name" value="UbiE/COQ5_MeTrFase"/>
</dbReference>
<keyword evidence="4" id="KW-0496">Mitochondrion</keyword>
<evidence type="ECO:0000256" key="2">
    <source>
        <dbReference type="ARBA" id="ARBA00022679"/>
    </source>
</evidence>
<comment type="caution">
    <text evidence="5">The sequence shown here is derived from an EMBL/GenBank/DDBJ whole genome shotgun (WGS) entry which is preliminary data.</text>
</comment>
<dbReference type="Proteomes" id="UP001229421">
    <property type="component" value="Unassembled WGS sequence"/>
</dbReference>
<dbReference type="GO" id="GO:0031314">
    <property type="term" value="C:extrinsic component of mitochondrial inner membrane"/>
    <property type="evidence" value="ECO:0007669"/>
    <property type="project" value="UniProtKB-UniRule"/>
</dbReference>
<dbReference type="AlphaFoldDB" id="A0AAD8NU62"/>
<keyword evidence="4" id="KW-0999">Mitochondrion inner membrane</keyword>
<feature type="binding site" evidence="4">
    <location>
        <position position="80"/>
    </location>
    <ligand>
        <name>S-adenosyl-L-methionine</name>
        <dbReference type="ChEBI" id="CHEBI:59789"/>
    </ligand>
</feature>
<dbReference type="Gene3D" id="3.40.50.150">
    <property type="entry name" value="Vaccinia Virus protein VP39"/>
    <property type="match status" value="1"/>
</dbReference>
<sequence length="237" mass="26416">MSVPATLASKYEAYMNHLINGGLYKLWEDSLLSNLSPFPGMKHLDVAGGTGDIAFRVLETIIKVKGQDVFNKETQVYVCDNNPSMLNVAKKQAEQRGLGDLESLVWVEGDAEKLPFEDNSMDSYTIAFGMRNATHFEKLLAEAYRVLKKGGKFACLELCFDDIQVFKEVYDCYSMSSIPALGKLVAGDRDPFEYLAESVLRFPPEEVFASMVKDAGFQKIGYEFLVGGVTIHYGMKV</sequence>
<comment type="similarity">
    <text evidence="4">Belongs to the class I-like SAM-binding methyltransferase superfamily. MenG/UbiE family.</text>
</comment>
<dbReference type="GO" id="GO:0032259">
    <property type="term" value="P:methylation"/>
    <property type="evidence" value="ECO:0007669"/>
    <property type="project" value="UniProtKB-KW"/>
</dbReference>
<keyword evidence="1 4" id="KW-0489">Methyltransferase</keyword>
<dbReference type="GO" id="GO:0008425">
    <property type="term" value="F:2-methoxy-6-polyprenyl-1,4-benzoquinol methyltransferase activity"/>
    <property type="evidence" value="ECO:0007669"/>
    <property type="project" value="UniProtKB-UniRule"/>
</dbReference>
<keyword evidence="3 4" id="KW-0949">S-adenosyl-L-methionine</keyword>
<keyword evidence="2 4" id="KW-0808">Transferase</keyword>
<dbReference type="HAMAP" id="MF_01813">
    <property type="entry name" value="MenG_UbiE_methyltr"/>
    <property type="match status" value="1"/>
</dbReference>
<proteinExistence type="inferred from homology"/>
<evidence type="ECO:0000313" key="5">
    <source>
        <dbReference type="EMBL" id="KAK1420871.1"/>
    </source>
</evidence>
<dbReference type="EC" id="2.1.1.201" evidence="4"/>
<dbReference type="EMBL" id="JAUHHV010000006">
    <property type="protein sequence ID" value="KAK1420871.1"/>
    <property type="molecule type" value="Genomic_DNA"/>
</dbReference>
<dbReference type="PROSITE" id="PS51608">
    <property type="entry name" value="SAM_MT_UBIE"/>
    <property type="match status" value="1"/>
</dbReference>
<dbReference type="PANTHER" id="PTHR43591:SF24">
    <property type="entry name" value="2-METHOXY-6-POLYPRENYL-1,4-BENZOQUINOL METHYLASE, MITOCHONDRIAL"/>
    <property type="match status" value="1"/>
</dbReference>
<evidence type="ECO:0000256" key="3">
    <source>
        <dbReference type="ARBA" id="ARBA00022691"/>
    </source>
</evidence>
<evidence type="ECO:0000313" key="6">
    <source>
        <dbReference type="Proteomes" id="UP001229421"/>
    </source>
</evidence>
<dbReference type="PANTHER" id="PTHR43591">
    <property type="entry name" value="METHYLTRANSFERASE"/>
    <property type="match status" value="1"/>
</dbReference>
<evidence type="ECO:0000256" key="1">
    <source>
        <dbReference type="ARBA" id="ARBA00022603"/>
    </source>
</evidence>
<dbReference type="SUPFAM" id="SSF53335">
    <property type="entry name" value="S-adenosyl-L-methionine-dependent methyltransferases"/>
    <property type="match status" value="1"/>
</dbReference>
<keyword evidence="4" id="KW-0472">Membrane</keyword>
<dbReference type="NCBIfam" id="TIGR01934">
    <property type="entry name" value="MenG_MenH_UbiE"/>
    <property type="match status" value="1"/>
</dbReference>
<keyword evidence="4" id="KW-0831">Ubiquinone biosynthesis</keyword>
<accession>A0AAD8NU62</accession>
<keyword evidence="6" id="KW-1185">Reference proteome</keyword>
<dbReference type="Pfam" id="PF01209">
    <property type="entry name" value="Ubie_methyltran"/>
    <property type="match status" value="1"/>
</dbReference>
<dbReference type="CDD" id="cd02440">
    <property type="entry name" value="AdoMet_MTases"/>
    <property type="match status" value="1"/>
</dbReference>
<dbReference type="InterPro" id="IPR029063">
    <property type="entry name" value="SAM-dependent_MTases_sf"/>
</dbReference>
<reference evidence="5" key="1">
    <citation type="journal article" date="2023" name="bioRxiv">
        <title>Improved chromosome-level genome assembly for marigold (Tagetes erecta).</title>
        <authorList>
            <person name="Jiang F."/>
            <person name="Yuan L."/>
            <person name="Wang S."/>
            <person name="Wang H."/>
            <person name="Xu D."/>
            <person name="Wang A."/>
            <person name="Fan W."/>
        </authorList>
    </citation>
    <scope>NUCLEOTIDE SEQUENCE</scope>
    <source>
        <strain evidence="5">WSJ</strain>
        <tissue evidence="5">Leaf</tissue>
    </source>
</reference>
<feature type="binding site" evidence="4">
    <location>
        <begin position="110"/>
        <end position="111"/>
    </location>
    <ligand>
        <name>S-adenosyl-L-methionine</name>
        <dbReference type="ChEBI" id="CHEBI:59789"/>
    </ligand>
</feature>